<comment type="caution">
    <text evidence="2">The sequence shown here is derived from an EMBL/GenBank/DDBJ whole genome shotgun (WGS) entry which is preliminary data.</text>
</comment>
<organism evidence="2 3">
    <name type="scientific">Paludisphaera mucosa</name>
    <dbReference type="NCBI Taxonomy" id="3030827"/>
    <lineage>
        <taxon>Bacteria</taxon>
        <taxon>Pseudomonadati</taxon>
        <taxon>Planctomycetota</taxon>
        <taxon>Planctomycetia</taxon>
        <taxon>Isosphaerales</taxon>
        <taxon>Isosphaeraceae</taxon>
        <taxon>Paludisphaera</taxon>
    </lineage>
</organism>
<dbReference type="RefSeq" id="WP_277861721.1">
    <property type="nucleotide sequence ID" value="NZ_JARRAG010000002.1"/>
</dbReference>
<proteinExistence type="predicted"/>
<name>A0ABT6FCR1_9BACT</name>
<gene>
    <name evidence="2" type="ORF">PZE19_16425</name>
</gene>
<evidence type="ECO:0000313" key="2">
    <source>
        <dbReference type="EMBL" id="MDG3005378.1"/>
    </source>
</evidence>
<sequence length="185" mass="18630">MVATAAAAYVGSTAWGLGLTRVGTGALWAAAGLSGAWLIGVSFVGGGCSNFNAASRGASGFLMGTTLAAMLLGHQYLTTPTAAIEPLRRAIRLMGLGLGTRAILALAGLWLATEGGAATSPAWLYPAMRWGMGLAGPSSAAFLAWRTAELRSTQSATGVLYAALGLVLFGELVSLMLSRGGAPIL</sequence>
<feature type="transmembrane region" description="Helical" evidence="1">
    <location>
        <begin position="60"/>
        <end position="78"/>
    </location>
</feature>
<keyword evidence="1" id="KW-0812">Transmembrane</keyword>
<feature type="transmembrane region" description="Helical" evidence="1">
    <location>
        <begin position="123"/>
        <end position="146"/>
    </location>
</feature>
<feature type="transmembrane region" description="Helical" evidence="1">
    <location>
        <begin position="26"/>
        <end position="48"/>
    </location>
</feature>
<evidence type="ECO:0000256" key="1">
    <source>
        <dbReference type="SAM" id="Phobius"/>
    </source>
</evidence>
<feature type="transmembrane region" description="Helical" evidence="1">
    <location>
        <begin position="90"/>
        <end position="111"/>
    </location>
</feature>
<keyword evidence="3" id="KW-1185">Reference proteome</keyword>
<keyword evidence="1" id="KW-1133">Transmembrane helix</keyword>
<dbReference type="Proteomes" id="UP001216907">
    <property type="component" value="Unassembled WGS sequence"/>
</dbReference>
<dbReference type="EMBL" id="JARRAG010000002">
    <property type="protein sequence ID" value="MDG3005378.1"/>
    <property type="molecule type" value="Genomic_DNA"/>
</dbReference>
<protein>
    <submittedName>
        <fullName evidence="2">Uncharacterized protein</fullName>
    </submittedName>
</protein>
<accession>A0ABT6FCR1</accession>
<feature type="transmembrane region" description="Helical" evidence="1">
    <location>
        <begin position="158"/>
        <end position="177"/>
    </location>
</feature>
<evidence type="ECO:0000313" key="3">
    <source>
        <dbReference type="Proteomes" id="UP001216907"/>
    </source>
</evidence>
<keyword evidence="1" id="KW-0472">Membrane</keyword>
<reference evidence="2 3" key="1">
    <citation type="submission" date="2023-03" db="EMBL/GenBank/DDBJ databases">
        <title>Paludisphaera mucosa sp. nov. a novel planctomycete from northern fen.</title>
        <authorList>
            <person name="Ivanova A."/>
        </authorList>
    </citation>
    <scope>NUCLEOTIDE SEQUENCE [LARGE SCALE GENOMIC DNA]</scope>
    <source>
        <strain evidence="2 3">Pla2</strain>
    </source>
</reference>